<keyword evidence="1" id="KW-1133">Transmembrane helix</keyword>
<keyword evidence="1" id="KW-0812">Transmembrane</keyword>
<sequence length="77" mass="9101">MRVFERSIIIEEKGALLSRRASLIKCNYHLKFLIVFLSYLLSLFSISIFSFFFWLGGPLVYSEVSCIHSLHEIYIFF</sequence>
<name>A0A059CH07_EUCGR</name>
<keyword evidence="1" id="KW-0472">Membrane</keyword>
<feature type="transmembrane region" description="Helical" evidence="1">
    <location>
        <begin position="32"/>
        <end position="55"/>
    </location>
</feature>
<gene>
    <name evidence="2" type="ORF">EUGRSUZ_D01983</name>
</gene>
<dbReference type="InParanoid" id="A0A059CH07"/>
<dbReference type="EMBL" id="KK198756">
    <property type="protein sequence ID" value="KCW77682.1"/>
    <property type="molecule type" value="Genomic_DNA"/>
</dbReference>
<proteinExistence type="predicted"/>
<protein>
    <submittedName>
        <fullName evidence="2">Uncharacterized protein</fullName>
    </submittedName>
</protein>
<evidence type="ECO:0000256" key="1">
    <source>
        <dbReference type="SAM" id="Phobius"/>
    </source>
</evidence>
<dbReference type="Gramene" id="KCW77682">
    <property type="protein sequence ID" value="KCW77682"/>
    <property type="gene ID" value="EUGRSUZ_D01983"/>
</dbReference>
<evidence type="ECO:0000313" key="2">
    <source>
        <dbReference type="EMBL" id="KCW77682.1"/>
    </source>
</evidence>
<accession>A0A059CH07</accession>
<reference evidence="2" key="1">
    <citation type="submission" date="2013-07" db="EMBL/GenBank/DDBJ databases">
        <title>The genome of Eucalyptus grandis.</title>
        <authorList>
            <person name="Schmutz J."/>
            <person name="Hayes R."/>
            <person name="Myburg A."/>
            <person name="Tuskan G."/>
            <person name="Grattapaglia D."/>
            <person name="Rokhsar D.S."/>
        </authorList>
    </citation>
    <scope>NUCLEOTIDE SEQUENCE</scope>
    <source>
        <tissue evidence="2">Leaf extractions</tissue>
    </source>
</reference>
<organism evidence="2">
    <name type="scientific">Eucalyptus grandis</name>
    <name type="common">Flooded gum</name>
    <dbReference type="NCBI Taxonomy" id="71139"/>
    <lineage>
        <taxon>Eukaryota</taxon>
        <taxon>Viridiplantae</taxon>
        <taxon>Streptophyta</taxon>
        <taxon>Embryophyta</taxon>
        <taxon>Tracheophyta</taxon>
        <taxon>Spermatophyta</taxon>
        <taxon>Magnoliopsida</taxon>
        <taxon>eudicotyledons</taxon>
        <taxon>Gunneridae</taxon>
        <taxon>Pentapetalae</taxon>
        <taxon>rosids</taxon>
        <taxon>malvids</taxon>
        <taxon>Myrtales</taxon>
        <taxon>Myrtaceae</taxon>
        <taxon>Myrtoideae</taxon>
        <taxon>Eucalypteae</taxon>
        <taxon>Eucalyptus</taxon>
    </lineage>
</organism>
<dbReference type="AlphaFoldDB" id="A0A059CH07"/>